<dbReference type="SUPFAM" id="SSF56784">
    <property type="entry name" value="HAD-like"/>
    <property type="match status" value="1"/>
</dbReference>
<dbReference type="GO" id="GO:0016787">
    <property type="term" value="F:hydrolase activity"/>
    <property type="evidence" value="ECO:0007669"/>
    <property type="project" value="UniProtKB-KW"/>
</dbReference>
<dbReference type="RefSeq" id="WP_181300045.1">
    <property type="nucleotide sequence ID" value="NZ_JAKUCO010000101.1"/>
</dbReference>
<dbReference type="PANTHER" id="PTHR43611:SF3">
    <property type="entry name" value="FLAVIN MONONUCLEOTIDE HYDROLASE 1, CHLOROPLATIC"/>
    <property type="match status" value="1"/>
</dbReference>
<organism evidence="1 2">
    <name type="scientific">Paraburkholderia caribensis</name>
    <dbReference type="NCBI Taxonomy" id="75105"/>
    <lineage>
        <taxon>Bacteria</taxon>
        <taxon>Pseudomonadati</taxon>
        <taxon>Pseudomonadota</taxon>
        <taxon>Betaproteobacteria</taxon>
        <taxon>Burkholderiales</taxon>
        <taxon>Burkholderiaceae</taxon>
        <taxon>Paraburkholderia</taxon>
    </lineage>
</organism>
<reference evidence="1 2" key="1">
    <citation type="submission" date="2024-01" db="EMBL/GenBank/DDBJ databases">
        <title>The diversity of rhizobia nodulating Mimosa spp. in eleven states of Brazil covering several biomes is determined by host plant, location, and edaphic factors.</title>
        <authorList>
            <person name="Rouws L."/>
            <person name="Barauna A."/>
            <person name="Beukes C."/>
            <person name="De Faria S.M."/>
            <person name="Gross E."/>
            <person name="Dos Reis Junior F.B."/>
            <person name="Simon M."/>
            <person name="Maluk M."/>
            <person name="Odee D.W."/>
            <person name="Kenicer G."/>
            <person name="Young J.P.W."/>
            <person name="Reis V.M."/>
            <person name="Zilli J."/>
            <person name="James E.K."/>
        </authorList>
    </citation>
    <scope>NUCLEOTIDE SEQUENCE [LARGE SCALE GENOMIC DNA]</scope>
    <source>
        <strain evidence="1 2">JHI1651</strain>
    </source>
</reference>
<name>A0ABV0EC86_9BURK</name>
<evidence type="ECO:0000313" key="1">
    <source>
        <dbReference type="EMBL" id="MEO1759886.1"/>
    </source>
</evidence>
<dbReference type="InterPro" id="IPR023198">
    <property type="entry name" value="PGP-like_dom2"/>
</dbReference>
<sequence length="198" mass="22265">MSKILVFDIGGVVIFHDNARLLKLLISRMSRPPCEAELLAMIRQSGIGTGVSTLEQLQASLVRDFGWEGAYAEFLSDWSSHFSPNTLMLETMHSIGAAYPIVLCSNTNREHWSTLCDQYDIQSICQNVVLSFEVGVEKPDKQIYQRVKNLYPGISGEAFFFVDDDGENVRSGKDFGFSTHHYTDHSAFLTDLRSWSVS</sequence>
<dbReference type="Gene3D" id="3.40.50.1000">
    <property type="entry name" value="HAD superfamily/HAD-like"/>
    <property type="match status" value="1"/>
</dbReference>
<gene>
    <name evidence="1" type="ORF">VOI32_39230</name>
</gene>
<dbReference type="SFLD" id="SFLDG01129">
    <property type="entry name" value="C1.5:_HAD__Beta-PGM__Phosphata"/>
    <property type="match status" value="1"/>
</dbReference>
<comment type="caution">
    <text evidence="1">The sequence shown here is derived from an EMBL/GenBank/DDBJ whole genome shotgun (WGS) entry which is preliminary data.</text>
</comment>
<dbReference type="EMBL" id="JAYLVJ010000094">
    <property type="protein sequence ID" value="MEO1759886.1"/>
    <property type="molecule type" value="Genomic_DNA"/>
</dbReference>
<dbReference type="InterPro" id="IPR023214">
    <property type="entry name" value="HAD_sf"/>
</dbReference>
<evidence type="ECO:0000313" key="2">
    <source>
        <dbReference type="Proteomes" id="UP001462961"/>
    </source>
</evidence>
<dbReference type="InterPro" id="IPR036412">
    <property type="entry name" value="HAD-like_sf"/>
</dbReference>
<dbReference type="Proteomes" id="UP001462961">
    <property type="component" value="Unassembled WGS sequence"/>
</dbReference>
<keyword evidence="1" id="KW-0378">Hydrolase</keyword>
<protein>
    <submittedName>
        <fullName evidence="1">HAD family hydrolase</fullName>
    </submittedName>
</protein>
<dbReference type="SFLD" id="SFLDS00003">
    <property type="entry name" value="Haloacid_Dehalogenase"/>
    <property type="match status" value="1"/>
</dbReference>
<proteinExistence type="predicted"/>
<accession>A0ABV0EC86</accession>
<dbReference type="Pfam" id="PF00702">
    <property type="entry name" value="Hydrolase"/>
    <property type="match status" value="1"/>
</dbReference>
<dbReference type="PANTHER" id="PTHR43611">
    <property type="entry name" value="ALPHA-D-GLUCOSE 1-PHOSPHATE PHOSPHATASE"/>
    <property type="match status" value="1"/>
</dbReference>
<keyword evidence="2" id="KW-1185">Reference proteome</keyword>
<dbReference type="Gene3D" id="1.10.150.240">
    <property type="entry name" value="Putative phosphatase, domain 2"/>
    <property type="match status" value="1"/>
</dbReference>